<evidence type="ECO:0000313" key="2">
    <source>
        <dbReference type="EMBL" id="MEQ2307845.1"/>
    </source>
</evidence>
<feature type="compositionally biased region" description="Basic and acidic residues" evidence="1">
    <location>
        <begin position="91"/>
        <end position="100"/>
    </location>
</feature>
<evidence type="ECO:0000256" key="1">
    <source>
        <dbReference type="SAM" id="MobiDB-lite"/>
    </source>
</evidence>
<keyword evidence="3" id="KW-1185">Reference proteome</keyword>
<accession>A0ABV0ZPG8</accession>
<organism evidence="2 3">
    <name type="scientific">Ameca splendens</name>
    <dbReference type="NCBI Taxonomy" id="208324"/>
    <lineage>
        <taxon>Eukaryota</taxon>
        <taxon>Metazoa</taxon>
        <taxon>Chordata</taxon>
        <taxon>Craniata</taxon>
        <taxon>Vertebrata</taxon>
        <taxon>Euteleostomi</taxon>
        <taxon>Actinopterygii</taxon>
        <taxon>Neopterygii</taxon>
        <taxon>Teleostei</taxon>
        <taxon>Neoteleostei</taxon>
        <taxon>Acanthomorphata</taxon>
        <taxon>Ovalentaria</taxon>
        <taxon>Atherinomorphae</taxon>
        <taxon>Cyprinodontiformes</taxon>
        <taxon>Goodeidae</taxon>
        <taxon>Ameca</taxon>
    </lineage>
</organism>
<gene>
    <name evidence="2" type="ORF">AMECASPLE_022264</name>
</gene>
<sequence>MWENGQHVKLRFELDDTLQTIDATRGKLLENSNLPRSTLLYDPSPLPRQQESRPWDSGGSYHSQPLPGTQVREAQGPPVYHEKPPVPSPRMDWDVHTPWR</sequence>
<feature type="region of interest" description="Disordered" evidence="1">
    <location>
        <begin position="32"/>
        <end position="100"/>
    </location>
</feature>
<dbReference type="Proteomes" id="UP001469553">
    <property type="component" value="Unassembled WGS sequence"/>
</dbReference>
<name>A0ABV0ZPG8_9TELE</name>
<protein>
    <submittedName>
        <fullName evidence="2">Uncharacterized protein</fullName>
    </submittedName>
</protein>
<proteinExistence type="predicted"/>
<comment type="caution">
    <text evidence="2">The sequence shown here is derived from an EMBL/GenBank/DDBJ whole genome shotgun (WGS) entry which is preliminary data.</text>
</comment>
<dbReference type="EMBL" id="JAHRIP010067806">
    <property type="protein sequence ID" value="MEQ2307845.1"/>
    <property type="molecule type" value="Genomic_DNA"/>
</dbReference>
<evidence type="ECO:0000313" key="3">
    <source>
        <dbReference type="Proteomes" id="UP001469553"/>
    </source>
</evidence>
<reference evidence="2 3" key="1">
    <citation type="submission" date="2021-06" db="EMBL/GenBank/DDBJ databases">
        <authorList>
            <person name="Palmer J.M."/>
        </authorList>
    </citation>
    <scope>NUCLEOTIDE SEQUENCE [LARGE SCALE GENOMIC DNA]</scope>
    <source>
        <strain evidence="2 3">AS_MEX2019</strain>
        <tissue evidence="2">Muscle</tissue>
    </source>
</reference>